<dbReference type="GO" id="GO:0005615">
    <property type="term" value="C:extracellular space"/>
    <property type="evidence" value="ECO:0007669"/>
    <property type="project" value="TreeGrafter"/>
</dbReference>
<dbReference type="InterPro" id="IPR008160">
    <property type="entry name" value="Collagen"/>
</dbReference>
<dbReference type="Proteomes" id="UP000593918">
    <property type="component" value="Chromosome"/>
</dbReference>
<dbReference type="GO" id="GO:0030020">
    <property type="term" value="F:extracellular matrix structural constituent conferring tensile strength"/>
    <property type="evidence" value="ECO:0007669"/>
    <property type="project" value="TreeGrafter"/>
</dbReference>
<dbReference type="GO" id="GO:0030198">
    <property type="term" value="P:extracellular matrix organization"/>
    <property type="evidence" value="ECO:0007669"/>
    <property type="project" value="TreeGrafter"/>
</dbReference>
<protein>
    <submittedName>
        <fullName evidence="2">Collagen-like protein</fullName>
    </submittedName>
</protein>
<dbReference type="Gene3D" id="1.20.5.320">
    <property type="entry name" value="6-Phosphogluconate Dehydrogenase, domain 3"/>
    <property type="match status" value="1"/>
</dbReference>
<name>A0A7L9UP18_BIFLL</name>
<dbReference type="EMBL" id="CP062943">
    <property type="protein sequence ID" value="QOL55875.1"/>
    <property type="molecule type" value="Genomic_DNA"/>
</dbReference>
<accession>A0A7L9UP18</accession>
<dbReference type="InterPro" id="IPR050149">
    <property type="entry name" value="Collagen_superfamily"/>
</dbReference>
<gene>
    <name evidence="2" type="ORF">BL5915_03545</name>
</gene>
<organism evidence="2 3">
    <name type="scientific">Bifidobacterium longum subsp. longum</name>
    <dbReference type="NCBI Taxonomy" id="1679"/>
    <lineage>
        <taxon>Bacteria</taxon>
        <taxon>Bacillati</taxon>
        <taxon>Actinomycetota</taxon>
        <taxon>Actinomycetes</taxon>
        <taxon>Bifidobacteriales</taxon>
        <taxon>Bifidobacteriaceae</taxon>
        <taxon>Bifidobacterium</taxon>
    </lineage>
</organism>
<dbReference type="GO" id="GO:0031012">
    <property type="term" value="C:extracellular matrix"/>
    <property type="evidence" value="ECO:0007669"/>
    <property type="project" value="TreeGrafter"/>
</dbReference>
<evidence type="ECO:0000313" key="3">
    <source>
        <dbReference type="Proteomes" id="UP000593918"/>
    </source>
</evidence>
<feature type="region of interest" description="Disordered" evidence="1">
    <location>
        <begin position="107"/>
        <end position="167"/>
    </location>
</feature>
<dbReference type="AlphaFoldDB" id="A0A7L9UP18"/>
<reference evidence="2 3" key="1">
    <citation type="submission" date="2020-10" db="EMBL/GenBank/DDBJ databases">
        <title>Genome sequencing of Bifidobacterium longum subsp. longum KCTC 5915.</title>
        <authorList>
            <person name="Kim J."/>
        </authorList>
    </citation>
    <scope>NUCLEOTIDE SEQUENCE [LARGE SCALE GENOMIC DNA]</scope>
    <source>
        <strain evidence="2 3">KCTC 5915</strain>
    </source>
</reference>
<keyword evidence="2" id="KW-0176">Collagen</keyword>
<dbReference type="PANTHER" id="PTHR24023">
    <property type="entry name" value="COLLAGEN ALPHA"/>
    <property type="match status" value="1"/>
</dbReference>
<proteinExistence type="predicted"/>
<dbReference type="RefSeq" id="WP_200408498.1">
    <property type="nucleotide sequence ID" value="NZ_CP062943.1"/>
</dbReference>
<feature type="region of interest" description="Disordered" evidence="1">
    <location>
        <begin position="11"/>
        <end position="40"/>
    </location>
</feature>
<sequence>MAYVKKLNLRGPQGIQGERGPQGLQGVKGETGPQGPQGAKGDAFAIAKTYTSVAAMNAGFASDGVKQGQFVLIDTGNVNDADNAKLYVKGTTAYTYLTDLSGATGMTGPQGPQGLKGETGAQGVKGETGPQGLKGETGATGPAGKDGSQITSGAGAPATGNTGKTGDMYLDTTTGDLYIYEA</sequence>
<evidence type="ECO:0000313" key="2">
    <source>
        <dbReference type="EMBL" id="QOL55875.1"/>
    </source>
</evidence>
<dbReference type="Pfam" id="PF01391">
    <property type="entry name" value="Collagen"/>
    <property type="match status" value="1"/>
</dbReference>
<dbReference type="PANTHER" id="PTHR24023:SF1095">
    <property type="entry name" value="EGF-LIKE DOMAIN-CONTAINING PROTEIN"/>
    <property type="match status" value="1"/>
</dbReference>
<evidence type="ECO:0000256" key="1">
    <source>
        <dbReference type="SAM" id="MobiDB-lite"/>
    </source>
</evidence>